<organism evidence="1 2">
    <name type="scientific">Pedobacter suwonensis</name>
    <dbReference type="NCBI Taxonomy" id="332999"/>
    <lineage>
        <taxon>Bacteria</taxon>
        <taxon>Pseudomonadati</taxon>
        <taxon>Bacteroidota</taxon>
        <taxon>Sphingobacteriia</taxon>
        <taxon>Sphingobacteriales</taxon>
        <taxon>Sphingobacteriaceae</taxon>
        <taxon>Pedobacter</taxon>
    </lineage>
</organism>
<sequence>MKKLLVLTLLLCENMIAYSQKQIKDESIVNQQERMVFKQWDRKKFTPTSGFLGLNPYYWLTWGLHPNYPKTDLRPLGPFGPQTQRLGAVTGMQGIDKKYELHSDTLAQTALLQIAGMSGILSTTDPLWILYYSRQLKGVTDFDPKELLGRVPPNAREKIIASGSLNWYSREIGILAERLEAARSTTLERGARILSYHRLLSEFRKLSALWTDKVIATAREPAKVKVRQDLIGQDVKIENWTPESDIRIAREILQKRKY</sequence>
<protein>
    <recommendedName>
        <fullName evidence="3">DUF5045 domain-containing protein</fullName>
    </recommendedName>
</protein>
<reference evidence="2" key="1">
    <citation type="submission" date="2016-10" db="EMBL/GenBank/DDBJ databases">
        <authorList>
            <person name="Varghese N."/>
            <person name="Submissions S."/>
        </authorList>
    </citation>
    <scope>NUCLEOTIDE SEQUENCE [LARGE SCALE GENOMIC DNA]</scope>
    <source>
        <strain evidence="2">DSM 18130</strain>
    </source>
</reference>
<name>A0A1I0TT18_9SPHI</name>
<dbReference type="AlphaFoldDB" id="A0A1I0TT18"/>
<dbReference type="Proteomes" id="UP000198836">
    <property type="component" value="Unassembled WGS sequence"/>
</dbReference>
<evidence type="ECO:0000313" key="1">
    <source>
        <dbReference type="EMBL" id="SFA54971.1"/>
    </source>
</evidence>
<gene>
    <name evidence="1" type="ORF">SAMN04488511_11454</name>
</gene>
<evidence type="ECO:0000313" key="2">
    <source>
        <dbReference type="Proteomes" id="UP000198836"/>
    </source>
</evidence>
<proteinExistence type="predicted"/>
<dbReference type="STRING" id="332999.SAMN04488511_11454"/>
<accession>A0A1I0TT18</accession>
<evidence type="ECO:0008006" key="3">
    <source>
        <dbReference type="Google" id="ProtNLM"/>
    </source>
</evidence>
<keyword evidence="2" id="KW-1185">Reference proteome</keyword>
<dbReference type="EMBL" id="FOJM01000014">
    <property type="protein sequence ID" value="SFA54971.1"/>
    <property type="molecule type" value="Genomic_DNA"/>
</dbReference>